<evidence type="ECO:0000313" key="3">
    <source>
        <dbReference type="Proteomes" id="UP001303473"/>
    </source>
</evidence>
<keyword evidence="3" id="KW-1185">Reference proteome</keyword>
<comment type="caution">
    <text evidence="2">The sequence shown here is derived from an EMBL/GenBank/DDBJ whole genome shotgun (WGS) entry which is preliminary data.</text>
</comment>
<name>A0AAN6MY51_9PEZI</name>
<protein>
    <submittedName>
        <fullName evidence="2">Uncharacterized protein</fullName>
    </submittedName>
</protein>
<accession>A0AAN6MY51</accession>
<gene>
    <name evidence="2" type="ORF">QBC46DRAFT_413246</name>
</gene>
<evidence type="ECO:0000256" key="1">
    <source>
        <dbReference type="SAM" id="MobiDB-lite"/>
    </source>
</evidence>
<reference evidence="3" key="1">
    <citation type="journal article" date="2023" name="Mol. Phylogenet. Evol.">
        <title>Genome-scale phylogeny and comparative genomics of the fungal order Sordariales.</title>
        <authorList>
            <person name="Hensen N."/>
            <person name="Bonometti L."/>
            <person name="Westerberg I."/>
            <person name="Brannstrom I.O."/>
            <person name="Guillou S."/>
            <person name="Cros-Aarteil S."/>
            <person name="Calhoun S."/>
            <person name="Haridas S."/>
            <person name="Kuo A."/>
            <person name="Mondo S."/>
            <person name="Pangilinan J."/>
            <person name="Riley R."/>
            <person name="LaButti K."/>
            <person name="Andreopoulos B."/>
            <person name="Lipzen A."/>
            <person name="Chen C."/>
            <person name="Yan M."/>
            <person name="Daum C."/>
            <person name="Ng V."/>
            <person name="Clum A."/>
            <person name="Steindorff A."/>
            <person name="Ohm R.A."/>
            <person name="Martin F."/>
            <person name="Silar P."/>
            <person name="Natvig D.O."/>
            <person name="Lalanne C."/>
            <person name="Gautier V."/>
            <person name="Ament-Velasquez S.L."/>
            <person name="Kruys A."/>
            <person name="Hutchinson M.I."/>
            <person name="Powell A.J."/>
            <person name="Barry K."/>
            <person name="Miller A.N."/>
            <person name="Grigoriev I.V."/>
            <person name="Debuchy R."/>
            <person name="Gladieux P."/>
            <person name="Hiltunen Thoren M."/>
            <person name="Johannesson H."/>
        </authorList>
    </citation>
    <scope>NUCLEOTIDE SEQUENCE [LARGE SCALE GENOMIC DNA]</scope>
    <source>
        <strain evidence="3">CBS 340.73</strain>
    </source>
</reference>
<proteinExistence type="predicted"/>
<organism evidence="2 3">
    <name type="scientific">Diplogelasinospora grovesii</name>
    <dbReference type="NCBI Taxonomy" id="303347"/>
    <lineage>
        <taxon>Eukaryota</taxon>
        <taxon>Fungi</taxon>
        <taxon>Dikarya</taxon>
        <taxon>Ascomycota</taxon>
        <taxon>Pezizomycotina</taxon>
        <taxon>Sordariomycetes</taxon>
        <taxon>Sordariomycetidae</taxon>
        <taxon>Sordariales</taxon>
        <taxon>Diplogelasinosporaceae</taxon>
        <taxon>Diplogelasinospora</taxon>
    </lineage>
</organism>
<feature type="region of interest" description="Disordered" evidence="1">
    <location>
        <begin position="12"/>
        <end position="35"/>
    </location>
</feature>
<dbReference type="Proteomes" id="UP001303473">
    <property type="component" value="Unassembled WGS sequence"/>
</dbReference>
<dbReference type="AlphaFoldDB" id="A0AAN6MY51"/>
<feature type="compositionally biased region" description="Basic and acidic residues" evidence="1">
    <location>
        <begin position="12"/>
        <end position="30"/>
    </location>
</feature>
<sequence>MTHDELYRAVEAEETSPHETHYDNESEHPGKSFSIFQDGQDDNMSLYRFGNEENGAPEEQELTMTFALEPNTSVSVHKENIYPGYWREAQQKFTTSALPGAISGKVGLSTDVWSRFCHHSRPLRIRGRGLAGTWHRHLLGPCLHLVFSVLPALPETISYLLFRFPQSLPFHEGHFAIVGRRG</sequence>
<evidence type="ECO:0000313" key="2">
    <source>
        <dbReference type="EMBL" id="KAK3935220.1"/>
    </source>
</evidence>
<dbReference type="EMBL" id="MU853934">
    <property type="protein sequence ID" value="KAK3935220.1"/>
    <property type="molecule type" value="Genomic_DNA"/>
</dbReference>